<dbReference type="SMART" id="SM00342">
    <property type="entry name" value="HTH_ARAC"/>
    <property type="match status" value="1"/>
</dbReference>
<feature type="domain" description="HTH araC/xylS-type" evidence="7">
    <location>
        <begin position="173"/>
        <end position="271"/>
    </location>
</feature>
<dbReference type="PRINTS" id="PR00032">
    <property type="entry name" value="HTHARAC"/>
</dbReference>
<keyword evidence="3" id="KW-0805">Transcription regulation</keyword>
<dbReference type="eggNOG" id="COG3664">
    <property type="taxonomic scope" value="Bacteria"/>
</dbReference>
<name>D0WIH5_SLAES</name>
<comment type="caution">
    <text evidence="8">The sequence shown here is derived from an EMBL/GenBank/DDBJ whole genome shotgun (WGS) entry which is preliminary data.</text>
</comment>
<evidence type="ECO:0000256" key="3">
    <source>
        <dbReference type="ARBA" id="ARBA00023015"/>
    </source>
</evidence>
<dbReference type="PANTHER" id="PTHR43280">
    <property type="entry name" value="ARAC-FAMILY TRANSCRIPTIONAL REGULATOR"/>
    <property type="match status" value="1"/>
</dbReference>
<dbReference type="SUPFAM" id="SSF51011">
    <property type="entry name" value="Glycosyl hydrolase domain"/>
    <property type="match status" value="1"/>
</dbReference>
<evidence type="ECO:0000256" key="6">
    <source>
        <dbReference type="ARBA" id="ARBA00023295"/>
    </source>
</evidence>
<protein>
    <submittedName>
        <fullName evidence="8">Transcriptional regulator, AraC family</fullName>
    </submittedName>
</protein>
<evidence type="ECO:0000256" key="2">
    <source>
        <dbReference type="ARBA" id="ARBA00022801"/>
    </source>
</evidence>
<keyword evidence="5" id="KW-0804">Transcription</keyword>
<evidence type="ECO:0000313" key="9">
    <source>
        <dbReference type="Proteomes" id="UP000006001"/>
    </source>
</evidence>
<keyword evidence="2" id="KW-0378">Hydrolase</keyword>
<dbReference type="HOGENOM" id="CLU_017624_0_0_11"/>
<dbReference type="GO" id="GO:0016798">
    <property type="term" value="F:hydrolase activity, acting on glycosyl bonds"/>
    <property type="evidence" value="ECO:0007669"/>
    <property type="project" value="UniProtKB-KW"/>
</dbReference>
<dbReference type="Gene3D" id="2.60.40.1500">
    <property type="entry name" value="Glycosyl hydrolase domain, family 39"/>
    <property type="match status" value="1"/>
</dbReference>
<dbReference type="SUPFAM" id="SSF46689">
    <property type="entry name" value="Homeodomain-like"/>
    <property type="match status" value="2"/>
</dbReference>
<proteinExistence type="inferred from homology"/>
<dbReference type="InterPro" id="IPR018060">
    <property type="entry name" value="HTH_AraC"/>
</dbReference>
<dbReference type="PROSITE" id="PS00041">
    <property type="entry name" value="HTH_ARAC_FAMILY_1"/>
    <property type="match status" value="1"/>
</dbReference>
<accession>D0WIH5</accession>
<dbReference type="GeneID" id="85008254"/>
<evidence type="ECO:0000256" key="4">
    <source>
        <dbReference type="ARBA" id="ARBA00023125"/>
    </source>
</evidence>
<dbReference type="OrthoDB" id="9814125at2"/>
<dbReference type="PANTHER" id="PTHR43280:SF2">
    <property type="entry name" value="HTH-TYPE TRANSCRIPTIONAL REGULATOR EXSA"/>
    <property type="match status" value="1"/>
</dbReference>
<dbReference type="Pfam" id="PF01229">
    <property type="entry name" value="Glyco_hydro_39"/>
    <property type="match status" value="1"/>
</dbReference>
<evidence type="ECO:0000256" key="5">
    <source>
        <dbReference type="ARBA" id="ARBA00023163"/>
    </source>
</evidence>
<dbReference type="InterPro" id="IPR020449">
    <property type="entry name" value="Tscrpt_reg_AraC-type_HTH"/>
</dbReference>
<dbReference type="InterPro" id="IPR017853">
    <property type="entry name" value="GH"/>
</dbReference>
<reference evidence="8" key="1">
    <citation type="submission" date="2009-10" db="EMBL/GenBank/DDBJ databases">
        <authorList>
            <person name="Weinstock G."/>
            <person name="Sodergren E."/>
            <person name="Clifton S."/>
            <person name="Fulton L."/>
            <person name="Fulton B."/>
            <person name="Courtney L."/>
            <person name="Fronick C."/>
            <person name="Harrison M."/>
            <person name="Strong C."/>
            <person name="Farmer C."/>
            <person name="Delahaunty K."/>
            <person name="Markovic C."/>
            <person name="Hall O."/>
            <person name="Minx P."/>
            <person name="Tomlinson C."/>
            <person name="Mitreva M."/>
            <person name="Nelson J."/>
            <person name="Hou S."/>
            <person name="Wollam A."/>
            <person name="Pepin K.H."/>
            <person name="Johnson M."/>
            <person name="Bhonagiri V."/>
            <person name="Nash W.E."/>
            <person name="Warren W."/>
            <person name="Chinwalla A."/>
            <person name="Mardis E.R."/>
            <person name="Wilson R.K."/>
        </authorList>
    </citation>
    <scope>NUCLEOTIDE SEQUENCE [LARGE SCALE GENOMIC DNA]</scope>
    <source>
        <strain evidence="8">ATCC 700122</strain>
    </source>
</reference>
<comment type="similarity">
    <text evidence="1">Belongs to the glycosyl hydrolase 39 family.</text>
</comment>
<dbReference type="PROSITE" id="PS01124">
    <property type="entry name" value="HTH_ARAC_FAMILY_2"/>
    <property type="match status" value="1"/>
</dbReference>
<dbReference type="Pfam" id="PF12833">
    <property type="entry name" value="HTH_18"/>
    <property type="match status" value="1"/>
</dbReference>
<dbReference type="InterPro" id="IPR009057">
    <property type="entry name" value="Homeodomain-like_sf"/>
</dbReference>
<dbReference type="Gene3D" id="1.10.10.60">
    <property type="entry name" value="Homeodomain-like"/>
    <property type="match status" value="2"/>
</dbReference>
<dbReference type="RefSeq" id="WP_006362911.1">
    <property type="nucleotide sequence ID" value="NZ_GG700631.1"/>
</dbReference>
<dbReference type="STRING" id="649764.HMPREF0762_01650"/>
<dbReference type="GO" id="GO:0003700">
    <property type="term" value="F:DNA-binding transcription factor activity"/>
    <property type="evidence" value="ECO:0007669"/>
    <property type="project" value="InterPro"/>
</dbReference>
<organism evidence="8 9">
    <name type="scientific">Slackia exigua (strain ATCC 700122 / DSM 15923 / CIP 105133 / JCM 11022 / KCTC 5966 / S-7)</name>
    <dbReference type="NCBI Taxonomy" id="649764"/>
    <lineage>
        <taxon>Bacteria</taxon>
        <taxon>Bacillati</taxon>
        <taxon>Actinomycetota</taxon>
        <taxon>Coriobacteriia</taxon>
        <taxon>Eggerthellales</taxon>
        <taxon>Eggerthellaceae</taxon>
        <taxon>Slackia</taxon>
    </lineage>
</organism>
<dbReference type="SUPFAM" id="SSF51445">
    <property type="entry name" value="(Trans)glycosidases"/>
    <property type="match status" value="1"/>
</dbReference>
<dbReference type="Proteomes" id="UP000006001">
    <property type="component" value="Unassembled WGS sequence"/>
</dbReference>
<evidence type="ECO:0000313" key="8">
    <source>
        <dbReference type="EMBL" id="EEZ60842.1"/>
    </source>
</evidence>
<sequence>MNPVKAFRSKNIAIDTAARREGFCAHAELFFVLDGHALFSYDGRDVKLDKMGLLVINRGTEYRYEGSSDLILASLELTGTTFETACDGMLRTIECDSSREDDEHHARLRALLRQMIVDQDFVRDDESTYARLVFDYYSLYYKLLETLVEFFMPNDQPLGSERNNPPKDSDRKERIERYLDIHYAETITLDALAEELYLSKGYLSRFFTKSFGVNFNHYVRELRLKRALNELLYTDKPITQISFDNGFSGSSYFNRAFKKKYGASPSEMRAEVRAKEHREQMSAESRKALDNRISRILDGKTEPFDFACESQTSECDVRESLPIKHCWNSVINVGSAADVLKTDIQEHIMMLHKRIGCAYIRFWNPFSSELLLDANETMDAYNFIRLDQIFDTLLSNGMKPFIVLEPKAERINKTLDDVIFRSDQKRSLGSVESWSSIVVAFMRHVTQRYGVEEVEDWILEIPFDGYVVDGEHPLDGYCSLFGIAQRVAREYAHGMKVGGPSLPSIDARIKGILMGLRERGHEPDFVSTVSYAYEKKEDAYRYFKRSGDEDYLIKDIERMEQAIIETGMRDVPLYLTEWNETVVDRNCLNDSCYRGAYIVKSMIEIDGRVSLASYYSGTDRRTDFFDSHLLLQGGNGLVTRDGIMKPAGFALTMLGGLAHYLVSSGDGFMVTTDRRRNYYIVAHNKRKLSYHYFKTEEDSIAKELLSQCFEDDTVIERTIVLAGMENGSYQVRTRRVNSHVGSVLDLWRELGYSDALSSGDVRYIEHVCEPHLQIETVEIREGRMPLKLVMEPNEIAFMEIRCQPAHHHEPNRA</sequence>
<gene>
    <name evidence="8" type="ORF">HMPREF0762_01650</name>
</gene>
<dbReference type="Gene3D" id="3.20.20.80">
    <property type="entry name" value="Glycosidases"/>
    <property type="match status" value="1"/>
</dbReference>
<keyword evidence="9" id="KW-1185">Reference proteome</keyword>
<dbReference type="EMBL" id="ACUX02000016">
    <property type="protein sequence ID" value="EEZ60842.1"/>
    <property type="molecule type" value="Genomic_DNA"/>
</dbReference>
<dbReference type="AlphaFoldDB" id="D0WIH5"/>
<keyword evidence="4" id="KW-0238">DNA-binding</keyword>
<evidence type="ECO:0000256" key="1">
    <source>
        <dbReference type="ARBA" id="ARBA00008875"/>
    </source>
</evidence>
<dbReference type="GO" id="GO:0043565">
    <property type="term" value="F:sequence-specific DNA binding"/>
    <property type="evidence" value="ECO:0007669"/>
    <property type="project" value="InterPro"/>
</dbReference>
<evidence type="ECO:0000259" key="7">
    <source>
        <dbReference type="PROSITE" id="PS01124"/>
    </source>
</evidence>
<dbReference type="eggNOG" id="COG4977">
    <property type="taxonomic scope" value="Bacteria"/>
</dbReference>
<dbReference type="InterPro" id="IPR049166">
    <property type="entry name" value="GH39_cat"/>
</dbReference>
<dbReference type="InterPro" id="IPR018062">
    <property type="entry name" value="HTH_AraC-typ_CS"/>
</dbReference>
<keyword evidence="6" id="KW-0326">Glycosidase</keyword>